<dbReference type="Proteomes" id="UP000713596">
    <property type="component" value="Unassembled WGS sequence"/>
</dbReference>
<feature type="coiled-coil region" evidence="4">
    <location>
        <begin position="340"/>
        <end position="514"/>
    </location>
</feature>
<evidence type="ECO:0000259" key="5">
    <source>
        <dbReference type="Pfam" id="PF13476"/>
    </source>
</evidence>
<feature type="coiled-coil region" evidence="4">
    <location>
        <begin position="550"/>
        <end position="580"/>
    </location>
</feature>
<dbReference type="SUPFAM" id="SSF52540">
    <property type="entry name" value="P-loop containing nucleoside triphosphate hydrolases"/>
    <property type="match status" value="2"/>
</dbReference>
<reference evidence="6" key="1">
    <citation type="journal article" date="2021" name="PeerJ">
        <title>Extensive microbial diversity within the chicken gut microbiome revealed by metagenomics and culture.</title>
        <authorList>
            <person name="Gilroy R."/>
            <person name="Ravi A."/>
            <person name="Getino M."/>
            <person name="Pursley I."/>
            <person name="Horton D.L."/>
            <person name="Alikhan N.F."/>
            <person name="Baker D."/>
            <person name="Gharbi K."/>
            <person name="Hall N."/>
            <person name="Watson M."/>
            <person name="Adriaenssens E.M."/>
            <person name="Foster-Nyarko E."/>
            <person name="Jarju S."/>
            <person name="Secka A."/>
            <person name="Antonio M."/>
            <person name="Oren A."/>
            <person name="Chaudhuri R.R."/>
            <person name="La Ragione R."/>
            <person name="Hildebrand F."/>
            <person name="Pallen M.J."/>
        </authorList>
    </citation>
    <scope>NUCLEOTIDE SEQUENCE</scope>
    <source>
        <strain evidence="6">B5_2728</strain>
    </source>
</reference>
<feature type="coiled-coil region" evidence="4">
    <location>
        <begin position="631"/>
        <end position="675"/>
    </location>
</feature>
<protein>
    <recommendedName>
        <fullName evidence="3">Nuclease SbcCD subunit C</fullName>
    </recommendedName>
</protein>
<dbReference type="PANTHER" id="PTHR32114">
    <property type="entry name" value="ABC TRANSPORTER ABCH.3"/>
    <property type="match status" value="1"/>
</dbReference>
<name>A0A948WRE9_9FIRM</name>
<sequence>MKPISLKMVGFGPYAGTQQVDFSQLGEKGLFLVTGDTGAGKTTLFDAICYALFGKLTSSVRDEKMMRSDYAPPEQETRVELVFEHRQKLYRIVRVPEQMRQSKKKKNDDYTMVKVRAQAQLYQLEEQEQVMADGVQQVDSAVYELLRIRLEQFRQIAMIAQNQFSQLLHKSGRERTEVLRQIFGTQLYQIAQLKLKEMAAQCRQEGSQSQQALRQAIGGIRLPEPAPEALAGILQSDDPIWQTEQLLAALEELCQQDTEKLEQIRGQIQKDSAEHQHWQQVQQTAHRWQELTTQKQTVEQQWQQLEQKAPLMQQREQQLKQWEYATVQMWPVHQKATGAEKELEKEAERQRQCATQWEQLKSREHEMEQLVAEVERDSQQEKEWLLKEEQLRRQMQLLNQWQELAQKVDAHQQAMEHLEADCHKIQERIQAQNAQQEMLEKRVSDQPELQQQLHQLESQREQWNHRLSQLEQVRLQMRKLSQAQKETQTAQEQFTQVQQALDKLQEQCADAQRSYWANQAGVLAETLRPDEPCPVCGSVHHPNPAVHQSQEVSLEQLEELEQQKSQMEQQRNQAAQLAYVAQAKSTQLRAQYLEQAAFAIALCQPDAVPTEDAKEISQQVLNWLKEGASRLEQLDKEQNEVTDKLAQLQQAAVQLEQVRKNREQLQQTLQSRQNQQAQIAGQLEASQAQMEALSGELPDIDAQQIAQQCGQCQQTRTALQQEIARKQAEHQSYTAQKEAALRLYQEQCKRVEQCQQESQQAWQVWQKILDESGMSLQVFEQSCKTGEELTQARREWQVFLEQKTHLQTQRQTLHQQMEQLEQTGLLKEAPQAEEKLAQLQIRLEEQDTERQQHATRLEINQQALRQIDALYRQSQQQQQKQQLVECLSATANGTLSGGLGKRQFEQYVLGAYFADAVQAANQRLFAMTGGQYELQCHLQKDSETKDTLDLDVMDHYTGKIRSVGSLSGGETFQAALALALGLSDVIQSYAGGIEIDTLFIDEGFGTLDEDSLEKAIQTLHGLSQDNRLVGIISHVPELRTRIEKQLVVRKNSSGSTVHLRFL</sequence>
<evidence type="ECO:0000256" key="4">
    <source>
        <dbReference type="SAM" id="Coils"/>
    </source>
</evidence>
<dbReference type="InterPro" id="IPR038729">
    <property type="entry name" value="Rad50/SbcC_AAA"/>
</dbReference>
<comment type="caution">
    <text evidence="6">The sequence shown here is derived from an EMBL/GenBank/DDBJ whole genome shotgun (WGS) entry which is preliminary data.</text>
</comment>
<reference evidence="6" key="2">
    <citation type="submission" date="2021-04" db="EMBL/GenBank/DDBJ databases">
        <authorList>
            <person name="Gilroy R."/>
        </authorList>
    </citation>
    <scope>NUCLEOTIDE SEQUENCE</scope>
    <source>
        <strain evidence="6">B5_2728</strain>
    </source>
</reference>
<organism evidence="6 7">
    <name type="scientific">Candidatus Allofournierella pullistercoris</name>
    <dbReference type="NCBI Taxonomy" id="2838597"/>
    <lineage>
        <taxon>Bacteria</taxon>
        <taxon>Bacillati</taxon>
        <taxon>Bacillota</taxon>
        <taxon>Clostridia</taxon>
        <taxon>Eubacteriales</taxon>
        <taxon>Oscillospiraceae</taxon>
        <taxon>Allofournierella</taxon>
    </lineage>
</organism>
<dbReference type="EMBL" id="JAHLFP010000013">
    <property type="protein sequence ID" value="MBU3805661.1"/>
    <property type="molecule type" value="Genomic_DNA"/>
</dbReference>
<dbReference type="PANTHER" id="PTHR32114:SF2">
    <property type="entry name" value="ABC TRANSPORTER ABCH.3"/>
    <property type="match status" value="1"/>
</dbReference>
<dbReference type="GO" id="GO:0016887">
    <property type="term" value="F:ATP hydrolysis activity"/>
    <property type="evidence" value="ECO:0007669"/>
    <property type="project" value="InterPro"/>
</dbReference>
<dbReference type="Gene3D" id="3.40.50.300">
    <property type="entry name" value="P-loop containing nucleotide triphosphate hydrolases"/>
    <property type="match status" value="2"/>
</dbReference>
<evidence type="ECO:0000256" key="2">
    <source>
        <dbReference type="ARBA" id="ARBA00011322"/>
    </source>
</evidence>
<feature type="coiled-coil region" evidence="4">
    <location>
        <begin position="247"/>
        <end position="308"/>
    </location>
</feature>
<dbReference type="Pfam" id="PF13476">
    <property type="entry name" value="AAA_23"/>
    <property type="match status" value="1"/>
</dbReference>
<dbReference type="AlphaFoldDB" id="A0A948WRE9"/>
<dbReference type="GO" id="GO:0006302">
    <property type="term" value="P:double-strand break repair"/>
    <property type="evidence" value="ECO:0007669"/>
    <property type="project" value="InterPro"/>
</dbReference>
<evidence type="ECO:0000256" key="1">
    <source>
        <dbReference type="ARBA" id="ARBA00006930"/>
    </source>
</evidence>
<dbReference type="InterPro" id="IPR027417">
    <property type="entry name" value="P-loop_NTPase"/>
</dbReference>
<feature type="coiled-coil region" evidence="4">
    <location>
        <begin position="803"/>
        <end position="880"/>
    </location>
</feature>
<gene>
    <name evidence="6" type="ORF">H9882_01985</name>
</gene>
<evidence type="ECO:0000256" key="3">
    <source>
        <dbReference type="ARBA" id="ARBA00013368"/>
    </source>
</evidence>
<comment type="subunit">
    <text evidence="2">Heterodimer of SbcC and SbcD.</text>
</comment>
<comment type="similarity">
    <text evidence="1">Belongs to the SMC family. SbcC subfamily.</text>
</comment>
<dbReference type="Pfam" id="PF13558">
    <property type="entry name" value="SbcC_Walker_B"/>
    <property type="match status" value="1"/>
</dbReference>
<keyword evidence="4" id="KW-0175">Coiled coil</keyword>
<accession>A0A948WRE9</accession>
<proteinExistence type="inferred from homology"/>
<feature type="domain" description="Rad50/SbcC-type AAA" evidence="5">
    <location>
        <begin position="5"/>
        <end position="306"/>
    </location>
</feature>
<evidence type="ECO:0000313" key="6">
    <source>
        <dbReference type="EMBL" id="MBU3805661.1"/>
    </source>
</evidence>
<evidence type="ECO:0000313" key="7">
    <source>
        <dbReference type="Proteomes" id="UP000713596"/>
    </source>
</evidence>